<dbReference type="OrthoDB" id="3406034at2"/>
<protein>
    <submittedName>
        <fullName evidence="1">Uncharacterized protein</fullName>
    </submittedName>
</protein>
<evidence type="ECO:0000313" key="1">
    <source>
        <dbReference type="EMBL" id="RQX05478.1"/>
    </source>
</evidence>
<name>A0A3N9WX81_9ACTN</name>
<organism evidence="1 2">
    <name type="scientific">Micromonospora inaquosa</name>
    <dbReference type="NCBI Taxonomy" id="2203716"/>
    <lineage>
        <taxon>Bacteria</taxon>
        <taxon>Bacillati</taxon>
        <taxon>Actinomycetota</taxon>
        <taxon>Actinomycetes</taxon>
        <taxon>Micromonosporales</taxon>
        <taxon>Micromonosporaceae</taxon>
        <taxon>Micromonospora</taxon>
    </lineage>
</organism>
<proteinExistence type="predicted"/>
<comment type="caution">
    <text evidence="1">The sequence shown here is derived from an EMBL/GenBank/DDBJ whole genome shotgun (WGS) entry which is preliminary data.</text>
</comment>
<dbReference type="Proteomes" id="UP000282312">
    <property type="component" value="Unassembled WGS sequence"/>
</dbReference>
<keyword evidence="2" id="KW-1185">Reference proteome</keyword>
<dbReference type="EMBL" id="QGSZ01000156">
    <property type="protein sequence ID" value="RQX05478.1"/>
    <property type="molecule type" value="Genomic_DNA"/>
</dbReference>
<accession>A0A3N9WX81</accession>
<evidence type="ECO:0000313" key="2">
    <source>
        <dbReference type="Proteomes" id="UP000282312"/>
    </source>
</evidence>
<reference evidence="1 2" key="1">
    <citation type="submission" date="2018-05" db="EMBL/GenBank/DDBJ databases">
        <title>Micromonospora from Atacama Desert.</title>
        <authorList>
            <person name="Carro L."/>
            <person name="Goodfellow M."/>
            <person name="Klenk H.-P."/>
        </authorList>
    </citation>
    <scope>NUCLEOTIDE SEQUENCE [LARGE SCALE GENOMIC DNA]</scope>
    <source>
        <strain evidence="1 2">LB39</strain>
    </source>
</reference>
<dbReference type="AlphaFoldDB" id="A0A3N9WX81"/>
<gene>
    <name evidence="1" type="ORF">DLJ59_07670</name>
</gene>
<sequence>MRRPVLAVAAALAVLVAVVITLGRGLWTGSPQPQTPATAHPEHPTTRGDLFTQRQAVVNKGRFLSPVVAEFAAPWLGEVSDCIADTSTGGPQAGTGEQSRTRCAAGIVTTYWISYRTIADRDAAQARYAAQAANAPRLTPGATPPTTRSTSSHDAYYIEYAYKVPSGPQAGQSIAAIWWSDANKPIAGVFLAYWTEGLGSTWAPLRDLWSRAI</sequence>